<evidence type="ECO:0000313" key="3">
    <source>
        <dbReference type="Proteomes" id="UP000727907"/>
    </source>
</evidence>
<dbReference type="RefSeq" id="WP_216961852.1">
    <property type="nucleotide sequence ID" value="NZ_JAHOPB010000001.1"/>
</dbReference>
<keyword evidence="3" id="KW-1185">Reference proteome</keyword>
<protein>
    <submittedName>
        <fullName evidence="2">MaoC family dehydratase</fullName>
    </submittedName>
</protein>
<dbReference type="InterPro" id="IPR002539">
    <property type="entry name" value="MaoC-like_dom"/>
</dbReference>
<proteinExistence type="predicted"/>
<sequence length="153" mass="17167">MTDRFYEDFNVGDRFVSGGMTVTEAAIIDFARQWDPQPFHIDAEFSAKWAFGGLIASGLHTMSLTLRLWLDLGVFRACCLGSPGIGEVQFPRPVRPGDTLHVVTDIVELRTSASRPDRGIVRIRQVTVNQRGEQVMEQETAVFLKRRTATLRA</sequence>
<dbReference type="PANTHER" id="PTHR43664:SF1">
    <property type="entry name" value="BETA-METHYLMALYL-COA DEHYDRATASE"/>
    <property type="match status" value="1"/>
</dbReference>
<dbReference type="EMBL" id="JAHOPB010000001">
    <property type="protein sequence ID" value="MBU8875121.1"/>
    <property type="molecule type" value="Genomic_DNA"/>
</dbReference>
<evidence type="ECO:0000259" key="1">
    <source>
        <dbReference type="Pfam" id="PF01575"/>
    </source>
</evidence>
<dbReference type="Proteomes" id="UP000727907">
    <property type="component" value="Unassembled WGS sequence"/>
</dbReference>
<reference evidence="2 3" key="1">
    <citation type="submission" date="2021-06" db="EMBL/GenBank/DDBJ databases">
        <authorList>
            <person name="Lee D.H."/>
        </authorList>
    </citation>
    <scope>NUCLEOTIDE SEQUENCE [LARGE SCALE GENOMIC DNA]</scope>
    <source>
        <strain evidence="2 3">MMS21-HV4-11</strain>
    </source>
</reference>
<gene>
    <name evidence="2" type="ORF">KQ910_15205</name>
</gene>
<comment type="caution">
    <text evidence="2">The sequence shown here is derived from an EMBL/GenBank/DDBJ whole genome shotgun (WGS) entry which is preliminary data.</text>
</comment>
<name>A0ABS6ILC3_9HYPH</name>
<organism evidence="2 3">
    <name type="scientific">Reyranella humidisoli</name>
    <dbReference type="NCBI Taxonomy" id="2849149"/>
    <lineage>
        <taxon>Bacteria</taxon>
        <taxon>Pseudomonadati</taxon>
        <taxon>Pseudomonadota</taxon>
        <taxon>Alphaproteobacteria</taxon>
        <taxon>Hyphomicrobiales</taxon>
        <taxon>Reyranellaceae</taxon>
        <taxon>Reyranella</taxon>
    </lineage>
</organism>
<feature type="domain" description="MaoC-like" evidence="1">
    <location>
        <begin position="19"/>
        <end position="112"/>
    </location>
</feature>
<dbReference type="PANTHER" id="PTHR43664">
    <property type="entry name" value="MONOAMINE OXIDASE-RELATED"/>
    <property type="match status" value="1"/>
</dbReference>
<dbReference type="CDD" id="cd03454">
    <property type="entry name" value="YdeM"/>
    <property type="match status" value="1"/>
</dbReference>
<dbReference type="InterPro" id="IPR052342">
    <property type="entry name" value="MCH/BMMD"/>
</dbReference>
<evidence type="ECO:0000313" key="2">
    <source>
        <dbReference type="EMBL" id="MBU8875121.1"/>
    </source>
</evidence>
<accession>A0ABS6ILC3</accession>
<dbReference type="Pfam" id="PF01575">
    <property type="entry name" value="MaoC_dehydratas"/>
    <property type="match status" value="1"/>
</dbReference>